<evidence type="ECO:0000259" key="2">
    <source>
        <dbReference type="Pfam" id="PF01345"/>
    </source>
</evidence>
<dbReference type="Gene3D" id="2.60.40.10">
    <property type="entry name" value="Immunoglobulins"/>
    <property type="match status" value="1"/>
</dbReference>
<dbReference type="InterPro" id="IPR047589">
    <property type="entry name" value="DUF11_rpt"/>
</dbReference>
<proteinExistence type="predicted"/>
<dbReference type="Proteomes" id="UP000631421">
    <property type="component" value="Unassembled WGS sequence"/>
</dbReference>
<dbReference type="InterPro" id="IPR013783">
    <property type="entry name" value="Ig-like_fold"/>
</dbReference>
<feature type="chain" id="PRO_5037436545" evidence="1">
    <location>
        <begin position="32"/>
        <end position="544"/>
    </location>
</feature>
<gene>
    <name evidence="3" type="ORF">H6F44_09600</name>
</gene>
<keyword evidence="4" id="KW-1185">Reference proteome</keyword>
<name>A0A926UUN1_9CYAN</name>
<dbReference type="SUPFAM" id="SSF117074">
    <property type="entry name" value="Hypothetical protein PA1324"/>
    <property type="match status" value="1"/>
</dbReference>
<organism evidence="3 4">
    <name type="scientific">Pseudanabaena cinerea FACHB-1277</name>
    <dbReference type="NCBI Taxonomy" id="2949581"/>
    <lineage>
        <taxon>Bacteria</taxon>
        <taxon>Bacillati</taxon>
        <taxon>Cyanobacteriota</taxon>
        <taxon>Cyanophyceae</taxon>
        <taxon>Pseudanabaenales</taxon>
        <taxon>Pseudanabaenaceae</taxon>
        <taxon>Pseudanabaena</taxon>
        <taxon>Pseudanabaena cinerea</taxon>
    </lineage>
</organism>
<sequence>MNKRSLKKTLQRWSFRFCVWCCSFLVCISLANSDVLGQARTFELRNQGRGSYNAPGSTTGTTVPVNAASEINRINGDRLIDPLGQILDCAGGEFPDYTGFSVGVYEPVVAMGDGEALMASVDSQTQKSKAIISNSSKIAPDPRIAQTIQVGEVGALVDLTPTNPPSVGPPEGIPPNVFNRNPYFITNEPVNGRRGVYNFLFDVNKGQTTPGRTYILLVNAPTSLGVAQRRVQLKIETLTADGVLSYSAAALDGRPIGADGVFVAEGSVLVKNAENIPLSLIALQLNAAMCESQEIQIIKTGDRAAAEPGDIASYRLSIKNLTKATLSNPKIADTLPLGFNYVPNSAIASFRGSNVSVLTTENGRNLSFAIQTEMPVGNDEIQLAYAVAITPDAVRGSGRNAAIASASRSDNKSIVRDGPAIFTMRIRPGIVTDCATLIGRVFVDKNFDGEQQNGEPGVPNAVIFMDDGNRIVTDANGVYSMANVIPGARTLALDISSLPGYTLAPNLYFIERNSQSRLVRLSPGGLARANFGVTPAFKGAGEQK</sequence>
<protein>
    <submittedName>
        <fullName evidence="3">DUF11 domain-containing protein</fullName>
    </submittedName>
</protein>
<accession>A0A926UUN1</accession>
<evidence type="ECO:0000313" key="4">
    <source>
        <dbReference type="Proteomes" id="UP000631421"/>
    </source>
</evidence>
<dbReference type="RefSeq" id="WP_190350735.1">
    <property type="nucleotide sequence ID" value="NZ_JACJPY010000024.1"/>
</dbReference>
<dbReference type="Pfam" id="PF01345">
    <property type="entry name" value="DUF11"/>
    <property type="match status" value="1"/>
</dbReference>
<feature type="domain" description="DUF11" evidence="2">
    <location>
        <begin position="295"/>
        <end position="379"/>
    </location>
</feature>
<dbReference type="NCBIfam" id="TIGR01451">
    <property type="entry name" value="B_ant_repeat"/>
    <property type="match status" value="1"/>
</dbReference>
<dbReference type="InterPro" id="IPR001434">
    <property type="entry name" value="OmcB-like_DUF11"/>
</dbReference>
<feature type="signal peptide" evidence="1">
    <location>
        <begin position="1"/>
        <end position="31"/>
    </location>
</feature>
<comment type="caution">
    <text evidence="3">The sequence shown here is derived from an EMBL/GenBank/DDBJ whole genome shotgun (WGS) entry which is preliminary data.</text>
</comment>
<dbReference type="AlphaFoldDB" id="A0A926UUN1"/>
<reference evidence="3" key="2">
    <citation type="submission" date="2020-08" db="EMBL/GenBank/DDBJ databases">
        <authorList>
            <person name="Chen M."/>
            <person name="Teng W."/>
            <person name="Zhao L."/>
            <person name="Hu C."/>
            <person name="Zhou Y."/>
            <person name="Han B."/>
            <person name="Song L."/>
            <person name="Shu W."/>
        </authorList>
    </citation>
    <scope>NUCLEOTIDE SEQUENCE</scope>
    <source>
        <strain evidence="3">FACHB-1277</strain>
    </source>
</reference>
<evidence type="ECO:0000313" key="3">
    <source>
        <dbReference type="EMBL" id="MBD2150370.1"/>
    </source>
</evidence>
<keyword evidence="1" id="KW-0732">Signal</keyword>
<dbReference type="EMBL" id="JACJPY010000024">
    <property type="protein sequence ID" value="MBD2150370.1"/>
    <property type="molecule type" value="Genomic_DNA"/>
</dbReference>
<evidence type="ECO:0000256" key="1">
    <source>
        <dbReference type="SAM" id="SignalP"/>
    </source>
</evidence>
<reference evidence="3" key="1">
    <citation type="journal article" date="2015" name="ISME J.">
        <title>Draft Genome Sequence of Streptomyces incarnatus NRRL8089, which Produces the Nucleoside Antibiotic Sinefungin.</title>
        <authorList>
            <person name="Oshima K."/>
            <person name="Hattori M."/>
            <person name="Shimizu H."/>
            <person name="Fukuda K."/>
            <person name="Nemoto M."/>
            <person name="Inagaki K."/>
            <person name="Tamura T."/>
        </authorList>
    </citation>
    <scope>NUCLEOTIDE SEQUENCE</scope>
    <source>
        <strain evidence="3">FACHB-1277</strain>
    </source>
</reference>